<keyword evidence="3" id="KW-1185">Reference proteome</keyword>
<organism evidence="2 3">
    <name type="scientific">Mycolicibacterium aurum</name>
    <name type="common">Mycobacterium aurum</name>
    <dbReference type="NCBI Taxonomy" id="1791"/>
    <lineage>
        <taxon>Bacteria</taxon>
        <taxon>Bacillati</taxon>
        <taxon>Actinomycetota</taxon>
        <taxon>Actinomycetes</taxon>
        <taxon>Mycobacteriales</taxon>
        <taxon>Mycobacteriaceae</taxon>
        <taxon>Mycolicibacterium</taxon>
    </lineage>
</organism>
<keyword evidence="1" id="KW-0472">Membrane</keyword>
<dbReference type="STRING" id="1791.GCA_001049355_02026"/>
<reference evidence="2 3" key="1">
    <citation type="submission" date="2018-12" db="EMBL/GenBank/DDBJ databases">
        <authorList>
            <consortium name="Pathogen Informatics"/>
        </authorList>
    </citation>
    <scope>NUCLEOTIDE SEQUENCE [LARGE SCALE GENOMIC DNA]</scope>
    <source>
        <strain evidence="2 3">NCTC10437</strain>
    </source>
</reference>
<dbReference type="Proteomes" id="UP000279306">
    <property type="component" value="Chromosome"/>
</dbReference>
<proteinExistence type="predicted"/>
<dbReference type="EMBL" id="LR134356">
    <property type="protein sequence ID" value="VEG56938.1"/>
    <property type="molecule type" value="Genomic_DNA"/>
</dbReference>
<sequence length="61" mass="6138">MGWLRLGALAFALLALVAGGLQIAAFVSNGFVRHAVVGGFAIAVGCSVLGAVVASVLRSRR</sequence>
<feature type="transmembrane region" description="Helical" evidence="1">
    <location>
        <begin position="35"/>
        <end position="57"/>
    </location>
</feature>
<keyword evidence="1" id="KW-1133">Transmembrane helix</keyword>
<dbReference type="KEGG" id="mauu:NCTC10437_03940"/>
<evidence type="ECO:0000313" key="2">
    <source>
        <dbReference type="EMBL" id="VEG56938.1"/>
    </source>
</evidence>
<evidence type="ECO:0000313" key="3">
    <source>
        <dbReference type="Proteomes" id="UP000279306"/>
    </source>
</evidence>
<accession>A0A448IWU3</accession>
<dbReference type="AlphaFoldDB" id="A0A448IWU3"/>
<protein>
    <recommendedName>
        <fullName evidence="4">Transmembrane protein</fullName>
    </recommendedName>
</protein>
<evidence type="ECO:0000256" key="1">
    <source>
        <dbReference type="SAM" id="Phobius"/>
    </source>
</evidence>
<keyword evidence="1" id="KW-0812">Transmembrane</keyword>
<dbReference type="RefSeq" id="WP_048631949.1">
    <property type="nucleotide sequence ID" value="NZ_CVQQ01000005.1"/>
</dbReference>
<name>A0A448IWU3_MYCAU</name>
<evidence type="ECO:0008006" key="4">
    <source>
        <dbReference type="Google" id="ProtNLM"/>
    </source>
</evidence>
<gene>
    <name evidence="2" type="ORF">NCTC10437_03940</name>
</gene>